<evidence type="ECO:0000313" key="15">
    <source>
        <dbReference type="Proteomes" id="UP000838100"/>
    </source>
</evidence>
<evidence type="ECO:0000256" key="6">
    <source>
        <dbReference type="ARBA" id="ARBA00022679"/>
    </source>
</evidence>
<dbReference type="InterPro" id="IPR002201">
    <property type="entry name" value="Glyco_trans_9"/>
</dbReference>
<accession>A0ABM9AIG2</accession>
<evidence type="ECO:0000256" key="2">
    <source>
        <dbReference type="ARBA" id="ARBA00004713"/>
    </source>
</evidence>
<evidence type="ECO:0000256" key="5">
    <source>
        <dbReference type="ARBA" id="ARBA00022676"/>
    </source>
</evidence>
<dbReference type="NCBIfam" id="TIGR02193">
    <property type="entry name" value="heptsyl_trn_I"/>
    <property type="match status" value="1"/>
</dbReference>
<keyword evidence="4" id="KW-0997">Cell inner membrane</keyword>
<comment type="subcellular location">
    <subcellularLocation>
        <location evidence="1">Cell inner membrane</location>
        <topology evidence="1">Peripheral membrane protein</topology>
        <orientation evidence="1">Cytoplasmic side</orientation>
    </subcellularLocation>
</comment>
<dbReference type="Gene3D" id="3.40.50.2000">
    <property type="entry name" value="Glycogen Phosphorylase B"/>
    <property type="match status" value="2"/>
</dbReference>
<dbReference type="PANTHER" id="PTHR30160">
    <property type="entry name" value="TETRAACYLDISACCHARIDE 4'-KINASE-RELATED"/>
    <property type="match status" value="1"/>
</dbReference>
<evidence type="ECO:0000256" key="4">
    <source>
        <dbReference type="ARBA" id="ARBA00022519"/>
    </source>
</evidence>
<reference evidence="14" key="1">
    <citation type="submission" date="2021-12" db="EMBL/GenBank/DDBJ databases">
        <authorList>
            <person name="Rodrigo-Torres L."/>
            <person name="Arahal R. D."/>
            <person name="Lucena T."/>
        </authorList>
    </citation>
    <scope>NUCLEOTIDE SEQUENCE</scope>
    <source>
        <strain evidence="14">CECT 8267</strain>
    </source>
</reference>
<evidence type="ECO:0000256" key="3">
    <source>
        <dbReference type="ARBA" id="ARBA00022475"/>
    </source>
</evidence>
<dbReference type="PANTHER" id="PTHR30160:SF19">
    <property type="entry name" value="LIPOPOLYSACCHARIDE HEPTOSYLTRANSFERASE 1"/>
    <property type="match status" value="1"/>
</dbReference>
<evidence type="ECO:0000256" key="11">
    <source>
        <dbReference type="ARBA" id="ARBA00044190"/>
    </source>
</evidence>
<dbReference type="RefSeq" id="WP_237445526.1">
    <property type="nucleotide sequence ID" value="NZ_CAKLPX010000004.1"/>
</dbReference>
<comment type="catalytic activity">
    <reaction evidence="13">
        <text>an alpha-Kdo-(2-&gt;4)-alpha-Kdo-(2-&gt;6)-lipid A + ADP-L-glycero-beta-D-manno-heptose = an L-alpha-D-Hep-(1-&gt;5)-[alpha-Kdo-(2-&gt;4)]-alpha-Kdo-(2-&gt;6)-lipid A + ADP + H(+)</text>
        <dbReference type="Rhea" id="RHEA:74067"/>
        <dbReference type="ChEBI" id="CHEBI:15378"/>
        <dbReference type="ChEBI" id="CHEBI:61506"/>
        <dbReference type="ChEBI" id="CHEBI:176431"/>
        <dbReference type="ChEBI" id="CHEBI:193068"/>
        <dbReference type="ChEBI" id="CHEBI:456216"/>
        <dbReference type="EC" id="2.4.99.23"/>
    </reaction>
</comment>
<name>A0ABM9AIG2_9GAMM</name>
<comment type="caution">
    <text evidence="14">The sequence shown here is derived from an EMBL/GenBank/DDBJ whole genome shotgun (WGS) entry which is preliminary data.</text>
</comment>
<sequence>MRVLVIKTSSMGDVIHTLPALADAKAAIPGITFDWVVEEGFTEIPSWHPAVNKVIPVAIRRWRRSIIQTLAGEEWRSFKREMRKCHYDCVIDAQGLLKSAALTRLVKAPCYGLDSSSIREPLASLAYKHKVSVDKNQHAVERVRELFAKALGYQQPTTVAQYGLTRKQFAGSTVVEPNVVLLHGTTWPTKHWPQQYWQQLAAKLTAEGYRVLLPWGSETERERAKFIAEGNDAVEVLPRLNIKGVATALAQATAVVSVDTGLGHLSAAIGVPTLSLYSPTDPKIIGTSGEQQFHYSTNEIEDTGTEYDADIEPANFAPMTPDLVWQRLRLVLE</sequence>
<evidence type="ECO:0000256" key="10">
    <source>
        <dbReference type="ARBA" id="ARBA00044041"/>
    </source>
</evidence>
<dbReference type="Pfam" id="PF01075">
    <property type="entry name" value="Glyco_transf_9"/>
    <property type="match status" value="1"/>
</dbReference>
<keyword evidence="8" id="KW-0472">Membrane</keyword>
<dbReference type="Proteomes" id="UP000838100">
    <property type="component" value="Unassembled WGS sequence"/>
</dbReference>
<keyword evidence="6 14" id="KW-0808">Transferase</keyword>
<gene>
    <name evidence="14" type="primary">rfaC</name>
    <name evidence="14" type="ORF">SIN8267_02976</name>
</gene>
<keyword evidence="7" id="KW-0448">Lipopolysaccharide biosynthesis</keyword>
<comment type="pathway">
    <text evidence="2">Bacterial outer membrane biogenesis; LPS core biosynthesis.</text>
</comment>
<evidence type="ECO:0000256" key="13">
    <source>
        <dbReference type="ARBA" id="ARBA00049201"/>
    </source>
</evidence>
<dbReference type="GO" id="GO:0016740">
    <property type="term" value="F:transferase activity"/>
    <property type="evidence" value="ECO:0007669"/>
    <property type="project" value="UniProtKB-KW"/>
</dbReference>
<dbReference type="InterPro" id="IPR051199">
    <property type="entry name" value="LPS_LOS_Heptosyltrfase"/>
</dbReference>
<dbReference type="SUPFAM" id="SSF53756">
    <property type="entry name" value="UDP-Glycosyltransferase/glycogen phosphorylase"/>
    <property type="match status" value="1"/>
</dbReference>
<evidence type="ECO:0000256" key="9">
    <source>
        <dbReference type="ARBA" id="ARBA00043995"/>
    </source>
</evidence>
<evidence type="ECO:0000256" key="12">
    <source>
        <dbReference type="ARBA" id="ARBA00044330"/>
    </source>
</evidence>
<keyword evidence="5" id="KW-0328">Glycosyltransferase</keyword>
<evidence type="ECO:0000256" key="7">
    <source>
        <dbReference type="ARBA" id="ARBA00022985"/>
    </source>
</evidence>
<dbReference type="EMBL" id="CAKLPX010000004">
    <property type="protein sequence ID" value="CAH0992839.1"/>
    <property type="molecule type" value="Genomic_DNA"/>
</dbReference>
<comment type="similarity">
    <text evidence="9">Belongs to the glycosyltransferase 9 family.</text>
</comment>
<keyword evidence="3" id="KW-1003">Cell membrane</keyword>
<protein>
    <recommendedName>
        <fullName evidence="11">Lipopolysaccharide heptosyltransferase 1</fullName>
        <ecNumber evidence="10">2.4.99.23</ecNumber>
    </recommendedName>
    <alternativeName>
        <fullName evidence="12">ADP-heptose:lipopolysaccharide heptosyltransferase I</fullName>
    </alternativeName>
</protein>
<dbReference type="EC" id="2.4.99.23" evidence="10"/>
<evidence type="ECO:0000256" key="8">
    <source>
        <dbReference type="ARBA" id="ARBA00023136"/>
    </source>
</evidence>
<evidence type="ECO:0000256" key="1">
    <source>
        <dbReference type="ARBA" id="ARBA00004515"/>
    </source>
</evidence>
<organism evidence="14 15">
    <name type="scientific">Sinobacterium norvegicum</name>
    <dbReference type="NCBI Taxonomy" id="1641715"/>
    <lineage>
        <taxon>Bacteria</taxon>
        <taxon>Pseudomonadati</taxon>
        <taxon>Pseudomonadota</taxon>
        <taxon>Gammaproteobacteria</taxon>
        <taxon>Cellvibrionales</taxon>
        <taxon>Spongiibacteraceae</taxon>
        <taxon>Sinobacterium</taxon>
    </lineage>
</organism>
<dbReference type="CDD" id="cd03789">
    <property type="entry name" value="GT9_LPS_heptosyltransferase"/>
    <property type="match status" value="1"/>
</dbReference>
<keyword evidence="15" id="KW-1185">Reference proteome</keyword>
<proteinExistence type="inferred from homology"/>
<evidence type="ECO:0000313" key="14">
    <source>
        <dbReference type="EMBL" id="CAH0992839.1"/>
    </source>
</evidence>
<dbReference type="InterPro" id="IPR011908">
    <property type="entry name" value="LipoPS_heptosylTferase-I"/>
</dbReference>